<dbReference type="InterPro" id="IPR031778">
    <property type="entry name" value="Sortilin_N"/>
</dbReference>
<dbReference type="SMART" id="SM00602">
    <property type="entry name" value="VPS10"/>
    <property type="match status" value="1"/>
</dbReference>
<dbReference type="InterPro" id="IPR031777">
    <property type="entry name" value="Sortilin_C"/>
</dbReference>
<name>A0AAD6ZBG7_9AGAR</name>
<evidence type="ECO:0000313" key="8">
    <source>
        <dbReference type="EMBL" id="KAJ7314908.1"/>
    </source>
</evidence>
<keyword evidence="5" id="KW-0812">Transmembrane</keyword>
<evidence type="ECO:0000259" key="7">
    <source>
        <dbReference type="SMART" id="SM00602"/>
    </source>
</evidence>
<dbReference type="InterPro" id="IPR006581">
    <property type="entry name" value="VPS10"/>
</dbReference>
<keyword evidence="3 5" id="KW-0472">Membrane</keyword>
<comment type="subcellular location">
    <subcellularLocation>
        <location evidence="1">Membrane</location>
    </subcellularLocation>
</comment>
<keyword evidence="9" id="KW-1185">Reference proteome</keyword>
<reference evidence="8" key="1">
    <citation type="submission" date="2023-03" db="EMBL/GenBank/DDBJ databases">
        <title>Massive genome expansion in bonnet fungi (Mycena s.s.) driven by repeated elements and novel gene families across ecological guilds.</title>
        <authorList>
            <consortium name="Lawrence Berkeley National Laboratory"/>
            <person name="Harder C.B."/>
            <person name="Miyauchi S."/>
            <person name="Viragh M."/>
            <person name="Kuo A."/>
            <person name="Thoen E."/>
            <person name="Andreopoulos B."/>
            <person name="Lu D."/>
            <person name="Skrede I."/>
            <person name="Drula E."/>
            <person name="Henrissat B."/>
            <person name="Morin E."/>
            <person name="Kohler A."/>
            <person name="Barry K."/>
            <person name="LaButti K."/>
            <person name="Morin E."/>
            <person name="Salamov A."/>
            <person name="Lipzen A."/>
            <person name="Mereny Z."/>
            <person name="Hegedus B."/>
            <person name="Baldrian P."/>
            <person name="Stursova M."/>
            <person name="Weitz H."/>
            <person name="Taylor A."/>
            <person name="Grigoriev I.V."/>
            <person name="Nagy L.G."/>
            <person name="Martin F."/>
            <person name="Kauserud H."/>
        </authorList>
    </citation>
    <scope>NUCLEOTIDE SEQUENCE</scope>
    <source>
        <strain evidence="8">CBHHK002</strain>
    </source>
</reference>
<dbReference type="GO" id="GO:0016020">
    <property type="term" value="C:membrane"/>
    <property type="evidence" value="ECO:0007669"/>
    <property type="project" value="UniProtKB-SubCell"/>
</dbReference>
<gene>
    <name evidence="8" type="ORF">DFH08DRAFT_1040402</name>
</gene>
<dbReference type="InterPro" id="IPR050310">
    <property type="entry name" value="VPS10-sortilin"/>
</dbReference>
<evidence type="ECO:0000256" key="3">
    <source>
        <dbReference type="ARBA" id="ARBA00023136"/>
    </source>
</evidence>
<dbReference type="GO" id="GO:0005794">
    <property type="term" value="C:Golgi apparatus"/>
    <property type="evidence" value="ECO:0007669"/>
    <property type="project" value="TreeGrafter"/>
</dbReference>
<feature type="signal peptide" evidence="6">
    <location>
        <begin position="1"/>
        <end position="22"/>
    </location>
</feature>
<dbReference type="Gene3D" id="3.30.60.270">
    <property type="match status" value="1"/>
</dbReference>
<feature type="domain" description="VPS10" evidence="7">
    <location>
        <begin position="107"/>
        <end position="768"/>
    </location>
</feature>
<keyword evidence="4" id="KW-0325">Glycoprotein</keyword>
<evidence type="ECO:0000256" key="1">
    <source>
        <dbReference type="ARBA" id="ARBA00004370"/>
    </source>
</evidence>
<dbReference type="PANTHER" id="PTHR12106:SF27">
    <property type="entry name" value="SORTILIN-RELATED RECEPTOR"/>
    <property type="match status" value="1"/>
</dbReference>
<dbReference type="SUPFAM" id="SSF110296">
    <property type="entry name" value="Oligoxyloglucan reducing end-specific cellobiohydrolase"/>
    <property type="match status" value="1"/>
</dbReference>
<dbReference type="PANTHER" id="PTHR12106">
    <property type="entry name" value="SORTILIN RELATED"/>
    <property type="match status" value="1"/>
</dbReference>
<evidence type="ECO:0000256" key="2">
    <source>
        <dbReference type="ARBA" id="ARBA00022737"/>
    </source>
</evidence>
<dbReference type="AlphaFoldDB" id="A0AAD6ZBG7"/>
<dbReference type="Pfam" id="PF15902">
    <property type="entry name" value="Sortilin-Vps10"/>
    <property type="match status" value="1"/>
</dbReference>
<sequence length="829" mass="92166">MPRHSYAVILFLFFPCFLLALACFPKDRGCPCTDVNDECYNFQQCVAVGPEPGIDKTPGETLSSQPGPGDILHQTVCRCATSVEIPMFFQFQFSSQIVQHAYFNDSKTFLVRLADHSIWQSLNEGYTWDQKFPQELFLAFYHHKYASNRAYLITNIARFYVTTDSGRTWTLRTAPTSPNTFRARVLRFHPDFDWLIWTGNRDCDGPSQPDCRAEAQYSRDNGRHWSFVEHYVVNCAWAMDATLHVNHKQILCESYRDKTGSQRLFQCDNPLALVAGSAFFAKKKTLFENAVGFATFAEFLVVAELVLAKRSLQLQVSIDGVEFAPAKFPPGMHPEAHAYTILESGTPSLFLHILAPNPHWGNLLKSDSNGTYFGFSLANVHRDDRGFVDFEKVGGLEGIAFANVVADPHELQSRITHNDGATWTPLVPPQTDSLGNNYAGCASAGTRCALHIHGPAMRTDPRATYSTPAAVGLLLAVGNVGASLAPYAQGDTFLSRDGGRTWAEAHKGAHVWAVGDSGALVVMACEGAPTDQVLYSTDEGLSWRVFRFAYDHEGREGEVRVQAIVTVPAGTSRRFMLLGVRALRHNHTSVSSVAVHLDFTYLTARQCMISVEDPGHDDFELWSPSAGRHDQEECLFGRQTLYHRRVRTTDCVVGSQPKAPARIVKNCTCTRDDFEWSVSLPLVPTYRKAVFVLLLTESSYSDFNYVKDATDACVLAPGATPLPNEPSCQDGEDYWYERTPYRKVSFSSCEGGAHHDQGARHPCPRPPRAAGHGGLSVFWFLVIILCRMIPVAVALGAWRYCTRTGCVSRSRKAPIKSPLIAVFSTIRLR</sequence>
<dbReference type="Gene3D" id="2.10.70.80">
    <property type="match status" value="1"/>
</dbReference>
<evidence type="ECO:0000256" key="5">
    <source>
        <dbReference type="SAM" id="Phobius"/>
    </source>
</evidence>
<dbReference type="PROSITE" id="PS51257">
    <property type="entry name" value="PROKAR_LIPOPROTEIN"/>
    <property type="match status" value="1"/>
</dbReference>
<evidence type="ECO:0000313" key="9">
    <source>
        <dbReference type="Proteomes" id="UP001218218"/>
    </source>
</evidence>
<feature type="chain" id="PRO_5042043368" description="VPS10 domain-containing protein" evidence="6">
    <location>
        <begin position="23"/>
        <end position="829"/>
    </location>
</feature>
<organism evidence="8 9">
    <name type="scientific">Mycena albidolilacea</name>
    <dbReference type="NCBI Taxonomy" id="1033008"/>
    <lineage>
        <taxon>Eukaryota</taxon>
        <taxon>Fungi</taxon>
        <taxon>Dikarya</taxon>
        <taxon>Basidiomycota</taxon>
        <taxon>Agaricomycotina</taxon>
        <taxon>Agaricomycetes</taxon>
        <taxon>Agaricomycetidae</taxon>
        <taxon>Agaricales</taxon>
        <taxon>Marasmiineae</taxon>
        <taxon>Mycenaceae</taxon>
        <taxon>Mycena</taxon>
    </lineage>
</organism>
<keyword evidence="2" id="KW-0677">Repeat</keyword>
<protein>
    <recommendedName>
        <fullName evidence="7">VPS10 domain-containing protein</fullName>
    </recommendedName>
</protein>
<dbReference type="InterPro" id="IPR015943">
    <property type="entry name" value="WD40/YVTN_repeat-like_dom_sf"/>
</dbReference>
<proteinExistence type="predicted"/>
<comment type="caution">
    <text evidence="8">The sequence shown here is derived from an EMBL/GenBank/DDBJ whole genome shotgun (WGS) entry which is preliminary data.</text>
</comment>
<accession>A0AAD6ZBG7</accession>
<evidence type="ECO:0000256" key="6">
    <source>
        <dbReference type="SAM" id="SignalP"/>
    </source>
</evidence>
<dbReference type="Gene3D" id="2.130.10.10">
    <property type="entry name" value="YVTN repeat-like/Quinoprotein amine dehydrogenase"/>
    <property type="match status" value="1"/>
</dbReference>
<dbReference type="GO" id="GO:0005829">
    <property type="term" value="C:cytosol"/>
    <property type="evidence" value="ECO:0007669"/>
    <property type="project" value="GOC"/>
</dbReference>
<keyword evidence="5" id="KW-1133">Transmembrane helix</keyword>
<dbReference type="Proteomes" id="UP001218218">
    <property type="component" value="Unassembled WGS sequence"/>
</dbReference>
<feature type="transmembrane region" description="Helical" evidence="5">
    <location>
        <begin position="777"/>
        <end position="801"/>
    </location>
</feature>
<keyword evidence="6" id="KW-0732">Signal</keyword>
<dbReference type="GO" id="GO:0006896">
    <property type="term" value="P:Golgi to vacuole transport"/>
    <property type="evidence" value="ECO:0007669"/>
    <property type="project" value="TreeGrafter"/>
</dbReference>
<dbReference type="Pfam" id="PF15901">
    <property type="entry name" value="Sortilin_C"/>
    <property type="match status" value="2"/>
</dbReference>
<dbReference type="GO" id="GO:0006895">
    <property type="term" value="P:Golgi to endosome transport"/>
    <property type="evidence" value="ECO:0007669"/>
    <property type="project" value="TreeGrafter"/>
</dbReference>
<evidence type="ECO:0000256" key="4">
    <source>
        <dbReference type="ARBA" id="ARBA00023180"/>
    </source>
</evidence>
<dbReference type="EMBL" id="JARIHO010000064">
    <property type="protein sequence ID" value="KAJ7314908.1"/>
    <property type="molecule type" value="Genomic_DNA"/>
</dbReference>
<dbReference type="GO" id="GO:0006623">
    <property type="term" value="P:protein targeting to vacuole"/>
    <property type="evidence" value="ECO:0007669"/>
    <property type="project" value="TreeGrafter"/>
</dbReference>